<proteinExistence type="predicted"/>
<reference evidence="3 4" key="1">
    <citation type="submission" date="2018-06" db="EMBL/GenBank/DDBJ databases">
        <title>Genomic Encyclopedia of Type Strains, Phase III (KMG-III): the genomes of soil and plant-associated and newly described type strains.</title>
        <authorList>
            <person name="Whitman W."/>
        </authorList>
    </citation>
    <scope>NUCLEOTIDE SEQUENCE [LARGE SCALE GENOMIC DNA]</scope>
    <source>
        <strain evidence="3 4">CGMCC 1.15366</strain>
    </source>
</reference>
<dbReference type="SUPFAM" id="SSF53300">
    <property type="entry name" value="vWA-like"/>
    <property type="match status" value="1"/>
</dbReference>
<dbReference type="RefSeq" id="WP_241974111.1">
    <property type="nucleotide sequence ID" value="NZ_PIPK01000007.1"/>
</dbReference>
<protein>
    <submittedName>
        <fullName evidence="3">Uncharacterized protein DUF58</fullName>
    </submittedName>
</protein>
<sequence length="324" mass="36735">MLNKPTPTTLPSNPSQWLQHLQASGYSLALAELLQYRLQRSHKLPTGRRTPARGRSGNQLSKTKGRGMEFDEVRHYQAGDDIRAIDWRVTARTGQTHTKLYREEKERPVFFFVDFSPSMYFGSQLLYKSVQAAHVTANLAWRYAYRGDRVGGLVFNDSKHSEVKPMARDKGVLRLLHELVAAHQGAPQQASISGDATTFQANLQRLRQLVKTGAQVFLISDFHYLNARSIQDLRSLSAHNSVQAIILTDPLELRLPNVAATRVQAKDDDFIRDFWLGDSRTNALYQRQAGDWLQQRQDMLQQARIPSLLIDAATPLSLQREALS</sequence>
<feature type="compositionally biased region" description="Basic residues" evidence="1">
    <location>
        <begin position="42"/>
        <end position="52"/>
    </location>
</feature>
<dbReference type="InterPro" id="IPR002881">
    <property type="entry name" value="DUF58"/>
</dbReference>
<dbReference type="PANTHER" id="PTHR33608:SF12">
    <property type="entry name" value="DUF58 DOMAIN-CONTAINING PROTEIN"/>
    <property type="match status" value="1"/>
</dbReference>
<evidence type="ECO:0000313" key="4">
    <source>
        <dbReference type="Proteomes" id="UP000249203"/>
    </source>
</evidence>
<dbReference type="Pfam" id="PF01882">
    <property type="entry name" value="DUF58"/>
    <property type="match status" value="1"/>
</dbReference>
<dbReference type="EMBL" id="QLMD01000007">
    <property type="protein sequence ID" value="RAJ96868.1"/>
    <property type="molecule type" value="Genomic_DNA"/>
</dbReference>
<feature type="region of interest" description="Disordered" evidence="1">
    <location>
        <begin position="42"/>
        <end position="68"/>
    </location>
</feature>
<evidence type="ECO:0000313" key="3">
    <source>
        <dbReference type="EMBL" id="RAJ96868.1"/>
    </source>
</evidence>
<dbReference type="Proteomes" id="UP000249203">
    <property type="component" value="Unassembled WGS sequence"/>
</dbReference>
<name>A0A327WYF5_9GAMM</name>
<dbReference type="PANTHER" id="PTHR33608">
    <property type="entry name" value="BLL2464 PROTEIN"/>
    <property type="match status" value="1"/>
</dbReference>
<dbReference type="AlphaFoldDB" id="A0A327WYF5"/>
<gene>
    <name evidence="3" type="ORF">B0I24_10778</name>
</gene>
<comment type="caution">
    <text evidence="3">The sequence shown here is derived from an EMBL/GenBank/DDBJ whole genome shotgun (WGS) entry which is preliminary data.</text>
</comment>
<accession>A0A327WYF5</accession>
<organism evidence="3 4">
    <name type="scientific">Aliidiomarina maris</name>
    <dbReference type="NCBI Taxonomy" id="531312"/>
    <lineage>
        <taxon>Bacteria</taxon>
        <taxon>Pseudomonadati</taxon>
        <taxon>Pseudomonadota</taxon>
        <taxon>Gammaproteobacteria</taxon>
        <taxon>Alteromonadales</taxon>
        <taxon>Idiomarinaceae</taxon>
        <taxon>Aliidiomarina</taxon>
    </lineage>
</organism>
<feature type="domain" description="DUF58" evidence="2">
    <location>
        <begin position="72"/>
        <end position="289"/>
    </location>
</feature>
<evidence type="ECO:0000259" key="2">
    <source>
        <dbReference type="Pfam" id="PF01882"/>
    </source>
</evidence>
<dbReference type="InterPro" id="IPR036465">
    <property type="entry name" value="vWFA_dom_sf"/>
</dbReference>
<evidence type="ECO:0000256" key="1">
    <source>
        <dbReference type="SAM" id="MobiDB-lite"/>
    </source>
</evidence>